<dbReference type="RefSeq" id="WP_251872574.1">
    <property type="nucleotide sequence ID" value="NZ_CP098755.1"/>
</dbReference>
<feature type="domain" description="F5/8 type C" evidence="3">
    <location>
        <begin position="488"/>
        <end position="595"/>
    </location>
</feature>
<feature type="compositionally biased region" description="Acidic residues" evidence="1">
    <location>
        <begin position="432"/>
        <end position="441"/>
    </location>
</feature>
<reference evidence="5" key="1">
    <citation type="submission" date="2022-06" db="EMBL/GenBank/DDBJ databases">
        <title>Genome sequencing of Brevibacillus sp. BB3-R1.</title>
        <authorList>
            <person name="Heo J."/>
            <person name="Lee D."/>
            <person name="Won M."/>
            <person name="Han B.-H."/>
            <person name="Hong S.-B."/>
            <person name="Kwon S.-W."/>
        </authorList>
    </citation>
    <scope>NUCLEOTIDE SEQUENCE</scope>
    <source>
        <strain evidence="5">BB3-R1</strain>
    </source>
</reference>
<evidence type="ECO:0000313" key="6">
    <source>
        <dbReference type="Proteomes" id="UP001056500"/>
    </source>
</evidence>
<dbReference type="PROSITE" id="PS51272">
    <property type="entry name" value="SLH"/>
    <property type="match status" value="3"/>
</dbReference>
<dbReference type="Pfam" id="PF16147">
    <property type="entry name" value="DUF4855"/>
    <property type="match status" value="1"/>
</dbReference>
<feature type="compositionally biased region" description="Basic and acidic residues" evidence="1">
    <location>
        <begin position="325"/>
        <end position="375"/>
    </location>
</feature>
<evidence type="ECO:0000256" key="1">
    <source>
        <dbReference type="SAM" id="MobiDB-lite"/>
    </source>
</evidence>
<feature type="region of interest" description="Disordered" evidence="1">
    <location>
        <begin position="29"/>
        <end position="52"/>
    </location>
</feature>
<dbReference type="EMBL" id="CP098755">
    <property type="protein sequence ID" value="USG65492.1"/>
    <property type="molecule type" value="Genomic_DNA"/>
</dbReference>
<sequence>MGVTRKTGRVMAALLALSLMTSSALAATDPSAKVPEAEPDKQAQPAESMPEEQTITFTDLGNSYARDAVYHLTSLGLISGQGGDLFHPQESISRQDVFVLLSKAMGVQPKLPREHKFDDVSQESAYAPYIYGLAELGVLNGRSDGTLGAKDALTRQELAVILDRLWKAGSGTKQVAEQETYADQDEIADYAKEAVASVTAQGWMKGANGVFRPQGQVTRADAALIAERVWTARYQLAEKADFTVNKTKLTVMAGTSEQVEVTRPGGGALPFTPVFAFDQPTLGVMSPDGTFTAGPTPGKGILTVSVGLRSITLPVEITPAPVDSHAGKTADLEQGAEKEKAETSTETKTDSKTDTKADTKTDAGTKTDTKTDYKADVQTNASTSTPAADSASKEKAEGTAGKNQSAATDQATTNQTASDKDGTESVDHAVPDEEEEEQSVEAADELVNLAPGSFTSVKPFGKEDAYFREVEKQYPGPVGGLVTPSDTWTGYNRQFGRKVTVVLPEPKQLERVALTFRHAKSSGITIPEWMDVEVSPDGKAWYFAGKAKHDISQAEDAILERTLAVTLPQVETRYVRVSFPVKVFAFARQLEVWGRDGRNQTAPSVLLPFANQADPQAEKKNVRRVENMLLAYTGDHGQLGTWTKEDFLPMVGYRTKDGYMRDQMFDTILFLPYQTMPATKEKWLEYQKDLFASNQQLEALNDAMREFNRLRGTLYANTYVENVVLALPYPNGAQTDFGKLDPNKESLSFSAKQVGEEKAYQNRKQALEWYYSELKKRWDQAGFQYLKLDGIYWFHELVEDSGPRERDLIRDMGRMVHEDSLRYYWIPYFGAPGLSEWKSLYFDAAFLQPSYYSDKPIPLDRIEGTLEVIQKYGMDVEIEGDAKMYNDPKFLQIYYNQLIATHRFGMDKNNIHAYYFGSKTLLHAVNSDDPVIRGIYDDTYKWMRGKFDQTEYMLPSDTKKEE</sequence>
<feature type="compositionally biased region" description="Basic and acidic residues" evidence="1">
    <location>
        <begin position="418"/>
        <end position="431"/>
    </location>
</feature>
<dbReference type="PROSITE" id="PS50022">
    <property type="entry name" value="FA58C_3"/>
    <property type="match status" value="1"/>
</dbReference>
<keyword evidence="2" id="KW-0732">Signal</keyword>
<gene>
    <name evidence="5" type="ORF">NDK47_25865</name>
</gene>
<dbReference type="InterPro" id="IPR001119">
    <property type="entry name" value="SLH_dom"/>
</dbReference>
<protein>
    <submittedName>
        <fullName evidence="5">DUF4855 domain-containing protein</fullName>
    </submittedName>
</protein>
<evidence type="ECO:0000313" key="5">
    <source>
        <dbReference type="EMBL" id="USG65492.1"/>
    </source>
</evidence>
<dbReference type="Gene3D" id="2.60.120.260">
    <property type="entry name" value="Galactose-binding domain-like"/>
    <property type="match status" value="1"/>
</dbReference>
<evidence type="ECO:0000259" key="4">
    <source>
        <dbReference type="PROSITE" id="PS51272"/>
    </source>
</evidence>
<dbReference type="PANTHER" id="PTHR43308">
    <property type="entry name" value="OUTER MEMBRANE PROTEIN ALPHA-RELATED"/>
    <property type="match status" value="1"/>
</dbReference>
<feature type="region of interest" description="Disordered" evidence="1">
    <location>
        <begin position="320"/>
        <end position="441"/>
    </location>
</feature>
<keyword evidence="6" id="KW-1185">Reference proteome</keyword>
<feature type="domain" description="SLH" evidence="4">
    <location>
        <begin position="178"/>
        <end position="240"/>
    </location>
</feature>
<feature type="signal peptide" evidence="2">
    <location>
        <begin position="1"/>
        <end position="26"/>
    </location>
</feature>
<dbReference type="Proteomes" id="UP001056500">
    <property type="component" value="Chromosome"/>
</dbReference>
<accession>A0ABY4WHI8</accession>
<feature type="domain" description="SLH" evidence="4">
    <location>
        <begin position="113"/>
        <end position="176"/>
    </location>
</feature>
<feature type="domain" description="SLH" evidence="4">
    <location>
        <begin position="52"/>
        <end position="112"/>
    </location>
</feature>
<dbReference type="InterPro" id="IPR032329">
    <property type="entry name" value="DUF4855"/>
</dbReference>
<name>A0ABY4WHI8_9BACL</name>
<dbReference type="Pfam" id="PF00395">
    <property type="entry name" value="SLH"/>
    <property type="match status" value="3"/>
</dbReference>
<feature type="chain" id="PRO_5045896801" evidence="2">
    <location>
        <begin position="27"/>
        <end position="962"/>
    </location>
</feature>
<evidence type="ECO:0000256" key="2">
    <source>
        <dbReference type="SAM" id="SignalP"/>
    </source>
</evidence>
<dbReference type="InterPro" id="IPR051465">
    <property type="entry name" value="Cell_Envelope_Struct_Comp"/>
</dbReference>
<dbReference type="InterPro" id="IPR000421">
    <property type="entry name" value="FA58C"/>
</dbReference>
<proteinExistence type="predicted"/>
<organism evidence="5 6">
    <name type="scientific">Brevibacillus ruminantium</name>
    <dbReference type="NCBI Taxonomy" id="2950604"/>
    <lineage>
        <taxon>Bacteria</taxon>
        <taxon>Bacillati</taxon>
        <taxon>Bacillota</taxon>
        <taxon>Bacilli</taxon>
        <taxon>Bacillales</taxon>
        <taxon>Paenibacillaceae</taxon>
        <taxon>Brevibacillus</taxon>
    </lineage>
</organism>
<feature type="compositionally biased region" description="Low complexity" evidence="1">
    <location>
        <begin position="403"/>
        <end position="417"/>
    </location>
</feature>
<evidence type="ECO:0000259" key="3">
    <source>
        <dbReference type="PROSITE" id="PS50022"/>
    </source>
</evidence>
<feature type="compositionally biased region" description="Low complexity" evidence="1">
    <location>
        <begin position="379"/>
        <end position="390"/>
    </location>
</feature>